<reference evidence="1" key="1">
    <citation type="journal article" date="2015" name="Nature">
        <title>Complex archaea that bridge the gap between prokaryotes and eukaryotes.</title>
        <authorList>
            <person name="Spang A."/>
            <person name="Saw J.H."/>
            <person name="Jorgensen S.L."/>
            <person name="Zaremba-Niedzwiedzka K."/>
            <person name="Martijn J."/>
            <person name="Lind A.E."/>
            <person name="van Eijk R."/>
            <person name="Schleper C."/>
            <person name="Guy L."/>
            <person name="Ettema T.J."/>
        </authorList>
    </citation>
    <scope>NUCLEOTIDE SEQUENCE</scope>
</reference>
<name>A0A0F9DI04_9ZZZZ</name>
<gene>
    <name evidence="1" type="ORF">LCGC14_2197270</name>
</gene>
<dbReference type="EMBL" id="LAZR01028879">
    <property type="protein sequence ID" value="KKL61244.1"/>
    <property type="molecule type" value="Genomic_DNA"/>
</dbReference>
<comment type="caution">
    <text evidence="1">The sequence shown here is derived from an EMBL/GenBank/DDBJ whole genome shotgun (WGS) entry which is preliminary data.</text>
</comment>
<dbReference type="AlphaFoldDB" id="A0A0F9DI04"/>
<organism evidence="1">
    <name type="scientific">marine sediment metagenome</name>
    <dbReference type="NCBI Taxonomy" id="412755"/>
    <lineage>
        <taxon>unclassified sequences</taxon>
        <taxon>metagenomes</taxon>
        <taxon>ecological metagenomes</taxon>
    </lineage>
</organism>
<sequence>MTKKLRIRNWDKWQSYRRDRGQPPWIKVHRSLMRDMNWVSLSDAQRGQLVAIWMLAADQDGVGGGGLGLFYGQGFGHASILPNGAASEGRMFHR</sequence>
<proteinExistence type="predicted"/>
<feature type="non-terminal residue" evidence="1">
    <location>
        <position position="94"/>
    </location>
</feature>
<evidence type="ECO:0000313" key="1">
    <source>
        <dbReference type="EMBL" id="KKL61244.1"/>
    </source>
</evidence>
<accession>A0A0F9DI04</accession>
<protein>
    <submittedName>
        <fullName evidence="1">Uncharacterized protein</fullName>
    </submittedName>
</protein>